<dbReference type="AlphaFoldDB" id="A0A1F7UZC8"/>
<feature type="non-terminal residue" evidence="6">
    <location>
        <position position="315"/>
    </location>
</feature>
<dbReference type="PRINTS" id="PR00131">
    <property type="entry name" value="GLHYDRLASE1"/>
</dbReference>
<dbReference type="GO" id="GO:0005975">
    <property type="term" value="P:carbohydrate metabolic process"/>
    <property type="evidence" value="ECO:0007669"/>
    <property type="project" value="InterPro"/>
</dbReference>
<evidence type="ECO:0000256" key="5">
    <source>
        <dbReference type="RuleBase" id="RU003690"/>
    </source>
</evidence>
<dbReference type="PANTHER" id="PTHR10353">
    <property type="entry name" value="GLYCOSYL HYDROLASE"/>
    <property type="match status" value="1"/>
</dbReference>
<evidence type="ECO:0008006" key="8">
    <source>
        <dbReference type="Google" id="ProtNLM"/>
    </source>
</evidence>
<dbReference type="InterPro" id="IPR017853">
    <property type="entry name" value="GH"/>
</dbReference>
<proteinExistence type="inferred from homology"/>
<feature type="active site" description="Nucleophile" evidence="4">
    <location>
        <position position="246"/>
    </location>
</feature>
<dbReference type="PANTHER" id="PTHR10353:SF209">
    <property type="entry name" value="GALACTOLIPID GALACTOSYLTRANSFERASE SFR2, CHLOROPLASTIC"/>
    <property type="match status" value="1"/>
</dbReference>
<accession>A0A1F7UZC8</accession>
<dbReference type="Proteomes" id="UP000177704">
    <property type="component" value="Unassembled WGS sequence"/>
</dbReference>
<dbReference type="InterPro" id="IPR001360">
    <property type="entry name" value="Glyco_hydro_1"/>
</dbReference>
<keyword evidence="3" id="KW-0326">Glycosidase</keyword>
<evidence type="ECO:0000313" key="7">
    <source>
        <dbReference type="Proteomes" id="UP000177704"/>
    </source>
</evidence>
<keyword evidence="2" id="KW-0378">Hydrolase</keyword>
<dbReference type="InterPro" id="IPR018120">
    <property type="entry name" value="Glyco_hydro_1_AS"/>
</dbReference>
<reference evidence="6 7" key="1">
    <citation type="journal article" date="2016" name="Nat. Commun.">
        <title>Thousands of microbial genomes shed light on interconnected biogeochemical processes in an aquifer system.</title>
        <authorList>
            <person name="Anantharaman K."/>
            <person name="Brown C.T."/>
            <person name="Hug L.A."/>
            <person name="Sharon I."/>
            <person name="Castelle C.J."/>
            <person name="Probst A.J."/>
            <person name="Thomas B.C."/>
            <person name="Singh A."/>
            <person name="Wilkins M.J."/>
            <person name="Karaoz U."/>
            <person name="Brodie E.L."/>
            <person name="Williams K.H."/>
            <person name="Hubbard S.S."/>
            <person name="Banfield J.F."/>
        </authorList>
    </citation>
    <scope>NUCLEOTIDE SEQUENCE [LARGE SCALE GENOMIC DNA]</scope>
</reference>
<comment type="caution">
    <text evidence="6">The sequence shown here is derived from an EMBL/GenBank/DDBJ whole genome shotgun (WGS) entry which is preliminary data.</text>
</comment>
<dbReference type="EMBL" id="MGEM01000048">
    <property type="protein sequence ID" value="OGL83612.1"/>
    <property type="molecule type" value="Genomic_DNA"/>
</dbReference>
<dbReference type="SUPFAM" id="SSF51445">
    <property type="entry name" value="(Trans)glycosidases"/>
    <property type="match status" value="1"/>
</dbReference>
<evidence type="ECO:0000313" key="6">
    <source>
        <dbReference type="EMBL" id="OGL83612.1"/>
    </source>
</evidence>
<evidence type="ECO:0000256" key="4">
    <source>
        <dbReference type="PROSITE-ProRule" id="PRU10055"/>
    </source>
</evidence>
<gene>
    <name evidence="6" type="ORF">A3B36_03060</name>
</gene>
<evidence type="ECO:0000256" key="3">
    <source>
        <dbReference type="ARBA" id="ARBA00023295"/>
    </source>
</evidence>
<organism evidence="6 7">
    <name type="scientific">Candidatus Uhrbacteria bacterium RIFCSPLOWO2_01_FULL_55_36</name>
    <dbReference type="NCBI Taxonomy" id="1802404"/>
    <lineage>
        <taxon>Bacteria</taxon>
        <taxon>Candidatus Uhriibacteriota</taxon>
    </lineage>
</organism>
<sequence>MSIEWARIEPQEGEWDEIEIAHYRSVLEALRRRGIKAFVTLWHFTNPVWFSEKGGWLKGSNAKYFIRYCEKMARELGNLVDVWVTLNEPNVYAQCAYNWGAWPPQHHSYSQALKVFWNLARAHRRLYPRLKQMTPAAPVGVALNVVSYVAHTPHRLSAHLSAWLMHMATGHLFYALTGKARHDYIGVNYYFRTRLKTLSWSLNPSFVDVRGHGRETSSLGWEIYPQGLFESLVDLARYKKPIYILENGIATDDEGQRVRFVRDHLRETLHAIKEGVNVRGYFYWSLLDNFEWHEGWAPKFGLVAVDRKTFERKPK</sequence>
<comment type="similarity">
    <text evidence="1 5">Belongs to the glycosyl hydrolase 1 family.</text>
</comment>
<evidence type="ECO:0000256" key="1">
    <source>
        <dbReference type="ARBA" id="ARBA00010838"/>
    </source>
</evidence>
<dbReference type="Pfam" id="PF00232">
    <property type="entry name" value="Glyco_hydro_1"/>
    <property type="match status" value="2"/>
</dbReference>
<dbReference type="PROSITE" id="PS00572">
    <property type="entry name" value="GLYCOSYL_HYDROL_F1_1"/>
    <property type="match status" value="1"/>
</dbReference>
<name>A0A1F7UZC8_9BACT</name>
<protein>
    <recommendedName>
        <fullName evidence="8">Beta-glucosidase</fullName>
    </recommendedName>
</protein>
<dbReference type="GO" id="GO:0008422">
    <property type="term" value="F:beta-glucosidase activity"/>
    <property type="evidence" value="ECO:0007669"/>
    <property type="project" value="UniProtKB-EC"/>
</dbReference>
<evidence type="ECO:0000256" key="2">
    <source>
        <dbReference type="ARBA" id="ARBA00022801"/>
    </source>
</evidence>
<dbReference type="Gene3D" id="3.20.20.80">
    <property type="entry name" value="Glycosidases"/>
    <property type="match status" value="1"/>
</dbReference>